<comment type="caution">
    <text evidence="2">The sequence shown here is derived from an EMBL/GenBank/DDBJ whole genome shotgun (WGS) entry which is preliminary data.</text>
</comment>
<dbReference type="GeneID" id="93061285"/>
<proteinExistence type="predicted"/>
<dbReference type="OrthoDB" id="7190904at2"/>
<name>A0A069BAB4_BURPE</name>
<accession>A0A069BAB4</accession>
<evidence type="ECO:0000313" key="3">
    <source>
        <dbReference type="EMBL" id="PJO62922.1"/>
    </source>
</evidence>
<reference evidence="3 5" key="2">
    <citation type="submission" date="2017-11" db="EMBL/GenBank/DDBJ databases">
        <title>Molecular characterization of Burkholderia pseudomallei and closely related isolates from Vietnam.</title>
        <authorList>
            <person name="Ustinov D.V."/>
            <person name="Antonov A.S."/>
            <person name="Avdusheva E.F."/>
            <person name="Shpak I.M."/>
            <person name="Zakharova I.B."/>
            <person name="Thi L.A."/>
            <person name="Teteryatnikova N."/>
            <person name="Lopasteyskaya Y.A."/>
            <person name="Kuzyutina J.A."/>
            <person name="Ngo T.N."/>
            <person name="Victorov D.V."/>
        </authorList>
    </citation>
    <scope>NUCLEOTIDE SEQUENCE [LARGE SCALE GENOMIC DNA]</scope>
    <source>
        <strain evidence="3 5">V1512</strain>
    </source>
</reference>
<gene>
    <name evidence="3" type="ORF">CWD88_28845</name>
    <name evidence="2" type="ORF">Y036_2772</name>
</gene>
<reference evidence="2 4" key="1">
    <citation type="submission" date="2014-08" db="EMBL/GenBank/DDBJ databases">
        <authorList>
            <person name="Bunnell A."/>
            <person name="Chain P.S."/>
            <person name="Chertkov O."/>
            <person name="Currie B.J."/>
            <person name="Daligault H.E."/>
            <person name="Davenport K.W."/>
            <person name="Davis C."/>
            <person name="Gleasner C.D."/>
            <person name="Johnson S.L."/>
            <person name="Kaestli M."/>
            <person name="Koren S."/>
            <person name="Kunde Y.A."/>
            <person name="Mayo M."/>
            <person name="McMurry K.K."/>
            <person name="Price E.P."/>
            <person name="Reitenga K.G."/>
            <person name="Robison R."/>
            <person name="Rosovitz M.J."/>
            <person name="Sarovich D.S."/>
            <person name="Teshima H."/>
        </authorList>
    </citation>
    <scope>NUCLEOTIDE SEQUENCE [LARGE SCALE GENOMIC DNA]</scope>
    <source>
        <strain evidence="2 4">MSHR44</strain>
    </source>
</reference>
<organism evidence="2 4">
    <name type="scientific">Burkholderia pseudomallei</name>
    <name type="common">Pseudomonas pseudomallei</name>
    <dbReference type="NCBI Taxonomy" id="28450"/>
    <lineage>
        <taxon>Bacteria</taxon>
        <taxon>Pseudomonadati</taxon>
        <taxon>Pseudomonadota</taxon>
        <taxon>Betaproteobacteria</taxon>
        <taxon>Burkholderiales</taxon>
        <taxon>Burkholderiaceae</taxon>
        <taxon>Burkholderia</taxon>
        <taxon>pseudomallei group</taxon>
    </lineage>
</organism>
<dbReference type="eggNOG" id="ENOG50335DH">
    <property type="taxonomic scope" value="Bacteria"/>
</dbReference>
<dbReference type="Proteomes" id="UP000030475">
    <property type="component" value="Unassembled WGS sequence"/>
</dbReference>
<feature type="chain" id="PRO_5015027578" evidence="1">
    <location>
        <begin position="26"/>
        <end position="171"/>
    </location>
</feature>
<dbReference type="OMA" id="TPDCTVG"/>
<dbReference type="AlphaFoldDB" id="A0A069BAB4"/>
<evidence type="ECO:0000256" key="1">
    <source>
        <dbReference type="SAM" id="SignalP"/>
    </source>
</evidence>
<evidence type="ECO:0000313" key="4">
    <source>
        <dbReference type="Proteomes" id="UP000030475"/>
    </source>
</evidence>
<dbReference type="Proteomes" id="UP000231878">
    <property type="component" value="Unassembled WGS sequence"/>
</dbReference>
<dbReference type="RefSeq" id="WP_004186329.1">
    <property type="nucleotide sequence ID" value="NZ_AP028071.1"/>
</dbReference>
<keyword evidence="1" id="KW-0732">Signal</keyword>
<feature type="signal peptide" evidence="1">
    <location>
        <begin position="1"/>
        <end position="25"/>
    </location>
</feature>
<dbReference type="EMBL" id="PHRB01000038">
    <property type="protein sequence ID" value="PJO62922.1"/>
    <property type="molecule type" value="Genomic_DNA"/>
</dbReference>
<sequence>MRNRKFVPFVVALAFAAAAATPALAVTVVRVDGQPMNPNGEPFSATSAPLETTLSKGSISANCVATFNGTITPAGIVNITSTTFTGTNSLCGLIKGSASGTNPWTGQADSATQLTINNAQVNVTLLGQCGPSKVVTSWTDANSSLTFSNAALAPDCKVTGTVVTSPKFHVQ</sequence>
<dbReference type="KEGG" id="but:X994_3456"/>
<dbReference type="EMBL" id="JQIM01000010">
    <property type="protein sequence ID" value="KGX07620.1"/>
    <property type="molecule type" value="Genomic_DNA"/>
</dbReference>
<evidence type="ECO:0000313" key="5">
    <source>
        <dbReference type="Proteomes" id="UP000231878"/>
    </source>
</evidence>
<protein>
    <submittedName>
        <fullName evidence="3">Activator protein</fullName>
    </submittedName>
</protein>
<evidence type="ECO:0000313" key="2">
    <source>
        <dbReference type="EMBL" id="KGX07620.1"/>
    </source>
</evidence>